<dbReference type="Pfam" id="PF00593">
    <property type="entry name" value="TonB_dep_Rec_b-barrel"/>
    <property type="match status" value="1"/>
</dbReference>
<dbReference type="AlphaFoldDB" id="A0A7V4TZ62"/>
<dbReference type="InterPro" id="IPR012910">
    <property type="entry name" value="Plug_dom"/>
</dbReference>
<dbReference type="EMBL" id="DRQG01000048">
    <property type="protein sequence ID" value="HGY55086.1"/>
    <property type="molecule type" value="Genomic_DNA"/>
</dbReference>
<dbReference type="Gene3D" id="2.60.40.1120">
    <property type="entry name" value="Carboxypeptidase-like, regulatory domain"/>
    <property type="match status" value="1"/>
</dbReference>
<dbReference type="SUPFAM" id="SSF56935">
    <property type="entry name" value="Porins"/>
    <property type="match status" value="1"/>
</dbReference>
<keyword evidence="4 10" id="KW-0812">Transmembrane</keyword>
<dbReference type="Pfam" id="PF07715">
    <property type="entry name" value="Plug"/>
    <property type="match status" value="1"/>
</dbReference>
<accession>A0A7V4TZ62</accession>
<reference evidence="14" key="1">
    <citation type="journal article" date="2020" name="mSystems">
        <title>Genome- and Community-Level Interaction Insights into Carbon Utilization and Element Cycling Functions of Hydrothermarchaeota in Hydrothermal Sediment.</title>
        <authorList>
            <person name="Zhou Z."/>
            <person name="Liu Y."/>
            <person name="Xu W."/>
            <person name="Pan J."/>
            <person name="Luo Z.H."/>
            <person name="Li M."/>
        </authorList>
    </citation>
    <scope>NUCLEOTIDE SEQUENCE [LARGE SCALE GENOMIC DNA]</scope>
    <source>
        <strain evidence="14">HyVt-577</strain>
    </source>
</reference>
<sequence>MNRLKIIAIFLMPLLYFSISFSGTTGKIKGVVLDKETGEPLVGANVVIKGTAMGAATNLDGSYFIINVPPGKYSLEIIAIGYQSVVVNDVQVVTDRTTIQNFMLSQQILEGEAVVVVASRPIVEKDRTNTMAYVTSEQIDALPVQEVEDLISLQSGITKDASGKFHMRGGRAGEIAYMVDGIPVTDQYRGGSLVEMENSWIQELQVISGTFNAEYGQAQSGVINVVSKGGTQEFSGDATLWLGDHVSGNDDIYMNIGKVGLGEYNLQLSLSGPISFFPDASFFFSGRIYNTDGWLYGERRTRIDDTVPIQAYYHEAQQNPSEEERLIGIKIPDSLQTGDGSYVPLNPRMKYSIYGNMRFRLWQGTDITYSLFADQQTWKTYSDARRYAPDGVPEKYRTSFNHILNFTHSLSNRTFYKLGFSYSSKEDKSYLFEDPLDNRYQGKALYLNGFYFGGTNNSRYDNIVNTMLGKFDLTSQVNSYNLVKFGGVLKYHDITHNTLTTISRSAVYEPPNLEIPARNTSNNNFYNHKPLEFAVYIQDKVEFNEIIFNAGLRFDYWDSRSEVLTDLEAITDIDDGIRSSSPREPSTPSWQLSPRFGLAFPVSSTGVFHVSYGHFFQIPRFSYIFANSEFEIELGDLETIMGNANLLPEKNISYEIGFQQELAATWGLNITVYYKDIKNLLGQEIINTRDKKVYARYINRDYGNVKGITLALEKIYSDMFAATIDYTYQVARGNASDPNSVFYDFQSHPPRESEKQVLPLDWDQPHIINATVRIGDPRSWNIGIIGRYESGQPYTPSNPGSALTTQFRNSDRKPDIFYINLNLYKTFKLFNQKMRLFAKIYNLFDNLNEIKVYSSTGRAQFPYRTNADRQILERNPNFTLEEMDLRPDFYYEPRRVVLGLTVYF</sequence>
<evidence type="ECO:0000256" key="11">
    <source>
        <dbReference type="RuleBase" id="RU003357"/>
    </source>
</evidence>
<organism evidence="14">
    <name type="scientific">Caldithrix abyssi</name>
    <dbReference type="NCBI Taxonomy" id="187145"/>
    <lineage>
        <taxon>Bacteria</taxon>
        <taxon>Pseudomonadati</taxon>
        <taxon>Calditrichota</taxon>
        <taxon>Calditrichia</taxon>
        <taxon>Calditrichales</taxon>
        <taxon>Calditrichaceae</taxon>
        <taxon>Caldithrix</taxon>
    </lineage>
</organism>
<evidence type="ECO:0000256" key="8">
    <source>
        <dbReference type="ARBA" id="ARBA00023170"/>
    </source>
</evidence>
<dbReference type="Gene3D" id="2.40.170.20">
    <property type="entry name" value="TonB-dependent receptor, beta-barrel domain"/>
    <property type="match status" value="1"/>
</dbReference>
<evidence type="ECO:0000256" key="9">
    <source>
        <dbReference type="ARBA" id="ARBA00023237"/>
    </source>
</evidence>
<keyword evidence="9 10" id="KW-0998">Cell outer membrane</keyword>
<evidence type="ECO:0000256" key="5">
    <source>
        <dbReference type="ARBA" id="ARBA00022729"/>
    </source>
</evidence>
<evidence type="ECO:0000256" key="10">
    <source>
        <dbReference type="PROSITE-ProRule" id="PRU01360"/>
    </source>
</evidence>
<keyword evidence="3 10" id="KW-1134">Transmembrane beta strand</keyword>
<feature type="domain" description="TonB-dependent receptor plug" evidence="13">
    <location>
        <begin position="127"/>
        <end position="221"/>
    </location>
</feature>
<keyword evidence="5" id="KW-0732">Signal</keyword>
<dbReference type="GO" id="GO:0044718">
    <property type="term" value="P:siderophore transmembrane transport"/>
    <property type="evidence" value="ECO:0007669"/>
    <property type="project" value="TreeGrafter"/>
</dbReference>
<dbReference type="GO" id="GO:0015344">
    <property type="term" value="F:siderophore uptake transmembrane transporter activity"/>
    <property type="evidence" value="ECO:0007669"/>
    <property type="project" value="TreeGrafter"/>
</dbReference>
<dbReference type="PANTHER" id="PTHR30069:SF29">
    <property type="entry name" value="HEMOGLOBIN AND HEMOGLOBIN-HAPTOGLOBIN-BINDING PROTEIN 1-RELATED"/>
    <property type="match status" value="1"/>
</dbReference>
<evidence type="ECO:0000259" key="12">
    <source>
        <dbReference type="Pfam" id="PF00593"/>
    </source>
</evidence>
<dbReference type="InterPro" id="IPR000531">
    <property type="entry name" value="Beta-barrel_TonB"/>
</dbReference>
<dbReference type="InterPro" id="IPR008969">
    <property type="entry name" value="CarboxyPept-like_regulatory"/>
</dbReference>
<dbReference type="GO" id="GO:0009279">
    <property type="term" value="C:cell outer membrane"/>
    <property type="evidence" value="ECO:0007669"/>
    <property type="project" value="UniProtKB-SubCell"/>
</dbReference>
<comment type="caution">
    <text evidence="14">The sequence shown here is derived from an EMBL/GenBank/DDBJ whole genome shotgun (WGS) entry which is preliminary data.</text>
</comment>
<keyword evidence="6 11" id="KW-0798">TonB box</keyword>
<evidence type="ECO:0000256" key="3">
    <source>
        <dbReference type="ARBA" id="ARBA00022452"/>
    </source>
</evidence>
<dbReference type="PROSITE" id="PS52016">
    <property type="entry name" value="TONB_DEPENDENT_REC_3"/>
    <property type="match status" value="1"/>
</dbReference>
<dbReference type="PANTHER" id="PTHR30069">
    <property type="entry name" value="TONB-DEPENDENT OUTER MEMBRANE RECEPTOR"/>
    <property type="match status" value="1"/>
</dbReference>
<gene>
    <name evidence="14" type="ORF">ENK44_05255</name>
</gene>
<evidence type="ECO:0000259" key="13">
    <source>
        <dbReference type="Pfam" id="PF07715"/>
    </source>
</evidence>
<evidence type="ECO:0000256" key="7">
    <source>
        <dbReference type="ARBA" id="ARBA00023136"/>
    </source>
</evidence>
<dbReference type="InterPro" id="IPR036942">
    <property type="entry name" value="Beta-barrel_TonB_sf"/>
</dbReference>
<dbReference type="Gene3D" id="2.170.130.10">
    <property type="entry name" value="TonB-dependent receptor, plug domain"/>
    <property type="match status" value="1"/>
</dbReference>
<dbReference type="SUPFAM" id="SSF49464">
    <property type="entry name" value="Carboxypeptidase regulatory domain-like"/>
    <property type="match status" value="1"/>
</dbReference>
<protein>
    <submittedName>
        <fullName evidence="14">TonB-dependent receptor</fullName>
    </submittedName>
</protein>
<name>A0A7V4TZ62_CALAY</name>
<keyword evidence="2 10" id="KW-0813">Transport</keyword>
<dbReference type="InterPro" id="IPR039426">
    <property type="entry name" value="TonB-dep_rcpt-like"/>
</dbReference>
<comment type="similarity">
    <text evidence="10 11">Belongs to the TonB-dependent receptor family.</text>
</comment>
<evidence type="ECO:0000256" key="6">
    <source>
        <dbReference type="ARBA" id="ARBA00023077"/>
    </source>
</evidence>
<evidence type="ECO:0000313" key="14">
    <source>
        <dbReference type="EMBL" id="HGY55086.1"/>
    </source>
</evidence>
<dbReference type="Pfam" id="PF13715">
    <property type="entry name" value="CarbopepD_reg_2"/>
    <property type="match status" value="1"/>
</dbReference>
<evidence type="ECO:0000256" key="1">
    <source>
        <dbReference type="ARBA" id="ARBA00004571"/>
    </source>
</evidence>
<feature type="domain" description="TonB-dependent receptor-like beta-barrel" evidence="12">
    <location>
        <begin position="365"/>
        <end position="843"/>
    </location>
</feature>
<dbReference type="InterPro" id="IPR037066">
    <property type="entry name" value="Plug_dom_sf"/>
</dbReference>
<proteinExistence type="inferred from homology"/>
<keyword evidence="7 10" id="KW-0472">Membrane</keyword>
<comment type="subcellular location">
    <subcellularLocation>
        <location evidence="1 10">Cell outer membrane</location>
        <topology evidence="1 10">Multi-pass membrane protein</topology>
    </subcellularLocation>
</comment>
<keyword evidence="8 14" id="KW-0675">Receptor</keyword>
<evidence type="ECO:0000256" key="2">
    <source>
        <dbReference type="ARBA" id="ARBA00022448"/>
    </source>
</evidence>
<evidence type="ECO:0000256" key="4">
    <source>
        <dbReference type="ARBA" id="ARBA00022692"/>
    </source>
</evidence>
<dbReference type="Proteomes" id="UP000885779">
    <property type="component" value="Unassembled WGS sequence"/>
</dbReference>